<evidence type="ECO:0000256" key="9">
    <source>
        <dbReference type="ARBA" id="ARBA00022898"/>
    </source>
</evidence>
<evidence type="ECO:0000313" key="15">
    <source>
        <dbReference type="EMBL" id="GGN51468.1"/>
    </source>
</evidence>
<evidence type="ECO:0000256" key="1">
    <source>
        <dbReference type="ARBA" id="ARBA00001274"/>
    </source>
</evidence>
<evidence type="ECO:0000256" key="13">
    <source>
        <dbReference type="RuleBase" id="RU363083"/>
    </source>
</evidence>
<evidence type="ECO:0000256" key="12">
    <source>
        <dbReference type="ARBA" id="ARBA00031427"/>
    </source>
</evidence>
<evidence type="ECO:0000313" key="16">
    <source>
        <dbReference type="Proteomes" id="UP000624041"/>
    </source>
</evidence>
<accession>A0A917XS96</accession>
<dbReference type="GO" id="GO:0006567">
    <property type="term" value="P:L-threonine catabolic process"/>
    <property type="evidence" value="ECO:0007669"/>
    <property type="project" value="InterPro"/>
</dbReference>
<comment type="function">
    <text evidence="11 13">Catalyzes the anaerobic formation of alpha-ketobutyrate and ammonia from threonine in a two-step reaction. The first step involved a dehydration of threonine and a production of enamine intermediates (aminocrotonate), which tautomerizes to its imine form (iminobutyrate). Both intermediates are unstable and short-lived. The second step is the nonenzymatic hydrolysis of the enamine/imine intermediates to form 2-ketobutyrate and free ammonia. In the low water environment of the cell, the second step is accelerated by RidA.</text>
</comment>
<comment type="similarity">
    <text evidence="4 13">Belongs to the serine/threonine dehydratase family.</text>
</comment>
<name>A0A917XS96_9BACI</name>
<comment type="caution">
    <text evidence="15">The sequence shown here is derived from an EMBL/GenBank/DDBJ whole genome shotgun (WGS) entry which is preliminary data.</text>
</comment>
<dbReference type="EC" id="4.3.1.19" evidence="6 13"/>
<gene>
    <name evidence="15" type="ORF">GCM10007971_05990</name>
</gene>
<protein>
    <recommendedName>
        <fullName evidence="7 13">L-threonine dehydratase catabolic TdcB</fullName>
        <ecNumber evidence="6 13">4.3.1.19</ecNumber>
    </recommendedName>
    <alternativeName>
        <fullName evidence="12 13">Threonine deaminase</fullName>
    </alternativeName>
</protein>
<dbReference type="PANTHER" id="PTHR48078">
    <property type="entry name" value="THREONINE DEHYDRATASE, MITOCHONDRIAL-RELATED"/>
    <property type="match status" value="1"/>
</dbReference>
<sequence>MAFFGDLVGDLLTGEKIYQAWKRLAPIVHRTPLLTSHTIDDMVGRKVYCKMENQQKTGAFKFRGATFKLMQLTKEELQRGVITASAGNHAQGVAYAARKLGANAKIFMPEGTPLAKVHATRNYGADVVLTGESFQEAYQASMEYEKESGSVYVHPFDDYDVMTGQGTIAMELLRQEDRIDTVFVPIGGGGLIAGIAVACKHINRNIQVIGVQASGADAMYQSYHSKQMRHSTEVNTLADGIAVKEPGKSTFPIIRDYVDDVVTVTDEQIAASILFMLERNKTLTEGAGATALAGLFAYHKEIPSRHTGVIVSGGNFDIKRMAEIQDLAEGFFPVEVRKKEQMAY</sequence>
<dbReference type="CDD" id="cd01562">
    <property type="entry name" value="Thr-dehyd"/>
    <property type="match status" value="1"/>
</dbReference>
<keyword evidence="10 13" id="KW-0456">Lyase</keyword>
<dbReference type="PANTHER" id="PTHR48078:SF6">
    <property type="entry name" value="L-THREONINE DEHYDRATASE CATABOLIC TDCB"/>
    <property type="match status" value="1"/>
</dbReference>
<evidence type="ECO:0000256" key="11">
    <source>
        <dbReference type="ARBA" id="ARBA00025527"/>
    </source>
</evidence>
<comment type="subunit">
    <text evidence="5 13">In the native structure, TdcB is in a dimeric form, whereas in the TdcB-AMP complex, it exists in a tetrameric form (dimer of dimers).</text>
</comment>
<dbReference type="GO" id="GO:0000166">
    <property type="term" value="F:nucleotide binding"/>
    <property type="evidence" value="ECO:0007669"/>
    <property type="project" value="UniProtKB-KW"/>
</dbReference>
<keyword evidence="16" id="KW-1185">Reference proteome</keyword>
<dbReference type="InterPro" id="IPR050147">
    <property type="entry name" value="Ser/Thr_Dehydratase"/>
</dbReference>
<comment type="catalytic activity">
    <reaction evidence="1 13">
        <text>L-threonine = 2-oxobutanoate + NH4(+)</text>
        <dbReference type="Rhea" id="RHEA:22108"/>
        <dbReference type="ChEBI" id="CHEBI:16763"/>
        <dbReference type="ChEBI" id="CHEBI:28938"/>
        <dbReference type="ChEBI" id="CHEBI:57926"/>
        <dbReference type="EC" id="4.3.1.19"/>
    </reaction>
</comment>
<dbReference type="InterPro" id="IPR005789">
    <property type="entry name" value="Thr_deHydtase_catblc"/>
</dbReference>
<dbReference type="InterPro" id="IPR001926">
    <property type="entry name" value="TrpB-like_PALP"/>
</dbReference>
<evidence type="ECO:0000256" key="2">
    <source>
        <dbReference type="ARBA" id="ARBA00001933"/>
    </source>
</evidence>
<feature type="domain" description="Tryptophan synthase beta chain-like PALP" evidence="14">
    <location>
        <begin position="27"/>
        <end position="313"/>
    </location>
</feature>
<dbReference type="InterPro" id="IPR036052">
    <property type="entry name" value="TrpB-like_PALP_sf"/>
</dbReference>
<dbReference type="GO" id="GO:0003941">
    <property type="term" value="F:L-serine ammonia-lyase activity"/>
    <property type="evidence" value="ECO:0007669"/>
    <property type="project" value="TreeGrafter"/>
</dbReference>
<dbReference type="GO" id="GO:0006565">
    <property type="term" value="P:L-serine catabolic process"/>
    <property type="evidence" value="ECO:0007669"/>
    <property type="project" value="TreeGrafter"/>
</dbReference>
<dbReference type="FunFam" id="3.40.50.1100:FF:000007">
    <property type="entry name" value="L-threonine dehydratase catabolic TdcB"/>
    <property type="match status" value="1"/>
</dbReference>
<keyword evidence="8" id="KW-0021">Allosteric enzyme</keyword>
<comment type="pathway">
    <text evidence="3 13">Amino-acid degradation; L-threonine degradation via propanoate pathway; propanoate from L-threonine: step 1/4.</text>
</comment>
<reference evidence="15" key="2">
    <citation type="submission" date="2020-09" db="EMBL/GenBank/DDBJ databases">
        <authorList>
            <person name="Sun Q."/>
            <person name="Ohkuma M."/>
        </authorList>
    </citation>
    <scope>NUCLEOTIDE SEQUENCE</scope>
    <source>
        <strain evidence="15">JCM 17251</strain>
    </source>
</reference>
<evidence type="ECO:0000256" key="6">
    <source>
        <dbReference type="ARBA" id="ARBA00012096"/>
    </source>
</evidence>
<evidence type="ECO:0000259" key="14">
    <source>
        <dbReference type="Pfam" id="PF00291"/>
    </source>
</evidence>
<evidence type="ECO:0000256" key="10">
    <source>
        <dbReference type="ARBA" id="ARBA00023239"/>
    </source>
</evidence>
<keyword evidence="13" id="KW-0547">Nucleotide-binding</keyword>
<dbReference type="GO" id="GO:0030170">
    <property type="term" value="F:pyridoxal phosphate binding"/>
    <property type="evidence" value="ECO:0007669"/>
    <property type="project" value="InterPro"/>
</dbReference>
<dbReference type="SUPFAM" id="SSF53686">
    <property type="entry name" value="Tryptophan synthase beta subunit-like PLP-dependent enzymes"/>
    <property type="match status" value="1"/>
</dbReference>
<dbReference type="Pfam" id="PF00291">
    <property type="entry name" value="PALP"/>
    <property type="match status" value="1"/>
</dbReference>
<dbReference type="Proteomes" id="UP000624041">
    <property type="component" value="Unassembled WGS sequence"/>
</dbReference>
<dbReference type="GO" id="GO:0009097">
    <property type="term" value="P:isoleucine biosynthetic process"/>
    <property type="evidence" value="ECO:0007669"/>
    <property type="project" value="TreeGrafter"/>
</dbReference>
<proteinExistence type="inferred from homology"/>
<dbReference type="AlphaFoldDB" id="A0A917XS96"/>
<dbReference type="RefSeq" id="WP_229782537.1">
    <property type="nucleotide sequence ID" value="NZ_BMOS01000003.1"/>
</dbReference>
<dbReference type="InterPro" id="IPR000634">
    <property type="entry name" value="Ser/Thr_deHydtase_PyrdxlP-BS"/>
</dbReference>
<evidence type="ECO:0000256" key="7">
    <source>
        <dbReference type="ARBA" id="ARBA00022248"/>
    </source>
</evidence>
<organism evidence="15 16">
    <name type="scientific">Oceanobacillus indicireducens</name>
    <dbReference type="NCBI Taxonomy" id="1004261"/>
    <lineage>
        <taxon>Bacteria</taxon>
        <taxon>Bacillati</taxon>
        <taxon>Bacillota</taxon>
        <taxon>Bacilli</taxon>
        <taxon>Bacillales</taxon>
        <taxon>Bacillaceae</taxon>
        <taxon>Oceanobacillus</taxon>
    </lineage>
</organism>
<keyword evidence="9 13" id="KW-0663">Pyridoxal phosphate</keyword>
<evidence type="ECO:0000256" key="4">
    <source>
        <dbReference type="ARBA" id="ARBA00010869"/>
    </source>
</evidence>
<dbReference type="NCBIfam" id="TIGR01127">
    <property type="entry name" value="ilvA_1Cterm"/>
    <property type="match status" value="1"/>
</dbReference>
<dbReference type="Gene3D" id="3.40.50.1100">
    <property type="match status" value="2"/>
</dbReference>
<dbReference type="PROSITE" id="PS00165">
    <property type="entry name" value="DEHYDRATASE_SER_THR"/>
    <property type="match status" value="1"/>
</dbReference>
<evidence type="ECO:0000256" key="8">
    <source>
        <dbReference type="ARBA" id="ARBA00022533"/>
    </source>
</evidence>
<evidence type="ECO:0000256" key="5">
    <source>
        <dbReference type="ARBA" id="ARBA00011447"/>
    </source>
</evidence>
<dbReference type="EMBL" id="BMOS01000003">
    <property type="protein sequence ID" value="GGN51468.1"/>
    <property type="molecule type" value="Genomic_DNA"/>
</dbReference>
<reference evidence="15" key="1">
    <citation type="journal article" date="2014" name="Int. J. Syst. Evol. Microbiol.">
        <title>Complete genome sequence of Corynebacterium casei LMG S-19264T (=DSM 44701T), isolated from a smear-ripened cheese.</title>
        <authorList>
            <consortium name="US DOE Joint Genome Institute (JGI-PGF)"/>
            <person name="Walter F."/>
            <person name="Albersmeier A."/>
            <person name="Kalinowski J."/>
            <person name="Ruckert C."/>
        </authorList>
    </citation>
    <scope>NUCLEOTIDE SEQUENCE</scope>
    <source>
        <strain evidence="15">JCM 17251</strain>
    </source>
</reference>
<evidence type="ECO:0000256" key="3">
    <source>
        <dbReference type="ARBA" id="ARBA00004958"/>
    </source>
</evidence>
<dbReference type="GO" id="GO:0004794">
    <property type="term" value="F:threonine deaminase activity"/>
    <property type="evidence" value="ECO:0007669"/>
    <property type="project" value="UniProtKB-EC"/>
</dbReference>
<comment type="cofactor">
    <cofactor evidence="2 13">
        <name>pyridoxal 5'-phosphate</name>
        <dbReference type="ChEBI" id="CHEBI:597326"/>
    </cofactor>
</comment>